<feature type="domain" description="S100/CaBP-9k-type calcium binding subdomain" evidence="1">
    <location>
        <begin position="8"/>
        <end position="47"/>
    </location>
</feature>
<dbReference type="SMART" id="SM01394">
    <property type="entry name" value="S_100"/>
    <property type="match status" value="1"/>
</dbReference>
<evidence type="ECO:0000313" key="2">
    <source>
        <dbReference type="EMBL" id="TDH11189.1"/>
    </source>
</evidence>
<evidence type="ECO:0000259" key="1">
    <source>
        <dbReference type="SMART" id="SM01394"/>
    </source>
</evidence>
<dbReference type="STRING" id="8167.A0A484D739"/>
<keyword evidence="3" id="KW-1185">Reference proteome</keyword>
<dbReference type="AlphaFoldDB" id="A0A484D739"/>
<accession>A0A484D739</accession>
<dbReference type="Proteomes" id="UP000295070">
    <property type="component" value="Chromosome 6"/>
</dbReference>
<sequence length="104" mass="11363">MATKYSDLELAINTLVTEFHNAADDAPTMNSTQFQTMISKQLPGFSKTVETEEGLGQVLAQMGVQGGQSISFQNFWTLINQQAVQMFAASHTEKNADNCGCLLQ</sequence>
<dbReference type="Gene3D" id="1.10.238.10">
    <property type="entry name" value="EF-hand"/>
    <property type="match status" value="1"/>
</dbReference>
<proteinExistence type="predicted"/>
<organism evidence="2 3">
    <name type="scientific">Perca flavescens</name>
    <name type="common">American yellow perch</name>
    <name type="synonym">Morone flavescens</name>
    <dbReference type="NCBI Taxonomy" id="8167"/>
    <lineage>
        <taxon>Eukaryota</taxon>
        <taxon>Metazoa</taxon>
        <taxon>Chordata</taxon>
        <taxon>Craniata</taxon>
        <taxon>Vertebrata</taxon>
        <taxon>Euteleostomi</taxon>
        <taxon>Actinopterygii</taxon>
        <taxon>Neopterygii</taxon>
        <taxon>Teleostei</taxon>
        <taxon>Neoteleostei</taxon>
        <taxon>Acanthomorphata</taxon>
        <taxon>Eupercaria</taxon>
        <taxon>Perciformes</taxon>
        <taxon>Percoidei</taxon>
        <taxon>Percidae</taxon>
        <taxon>Percinae</taxon>
        <taxon>Perca</taxon>
    </lineage>
</organism>
<reference evidence="2 3" key="1">
    <citation type="submission" date="2019-01" db="EMBL/GenBank/DDBJ databases">
        <title>A chromosome-scale genome assembly of the yellow perch, Perca flavescens.</title>
        <authorList>
            <person name="Feron R."/>
            <person name="Morvezen R."/>
            <person name="Bestin A."/>
            <person name="Haffray P."/>
            <person name="Klopp C."/>
            <person name="Zahm M."/>
            <person name="Cabau C."/>
            <person name="Roques C."/>
            <person name="Donnadieu C."/>
            <person name="Bouchez O."/>
            <person name="Christie M."/>
            <person name="Larson W."/>
            <person name="Guiguen Y."/>
        </authorList>
    </citation>
    <scope>NUCLEOTIDE SEQUENCE [LARGE SCALE GENOMIC DNA]</scope>
    <source>
        <strain evidence="2">YP-PL-M2</strain>
        <tissue evidence="2">Blood</tissue>
    </source>
</reference>
<dbReference type="InterPro" id="IPR011992">
    <property type="entry name" value="EF-hand-dom_pair"/>
</dbReference>
<comment type="caution">
    <text evidence="2">The sequence shown here is derived from an EMBL/GenBank/DDBJ whole genome shotgun (WGS) entry which is preliminary data.</text>
</comment>
<dbReference type="InterPro" id="IPR013787">
    <property type="entry name" value="S100_Ca-bd_sub"/>
</dbReference>
<dbReference type="EMBL" id="SCKG01000006">
    <property type="protein sequence ID" value="TDH11189.1"/>
    <property type="molecule type" value="Genomic_DNA"/>
</dbReference>
<name>A0A484D739_PERFV</name>
<gene>
    <name evidence="2" type="ORF">EPR50_G00058240</name>
</gene>
<evidence type="ECO:0000313" key="3">
    <source>
        <dbReference type="Proteomes" id="UP000295070"/>
    </source>
</evidence>
<dbReference type="SUPFAM" id="SSF47473">
    <property type="entry name" value="EF-hand"/>
    <property type="match status" value="1"/>
</dbReference>
<protein>
    <recommendedName>
        <fullName evidence="1">S100/CaBP-9k-type calcium binding subdomain domain-containing protein</fullName>
    </recommendedName>
</protein>